<keyword evidence="1" id="KW-0732">Signal</keyword>
<protein>
    <recommendedName>
        <fullName evidence="4">Peptidase propeptide and YPEB domain-containing protein</fullName>
    </recommendedName>
</protein>
<accession>A0A1H6QLR6</accession>
<reference evidence="2 3" key="1">
    <citation type="submission" date="2016-10" db="EMBL/GenBank/DDBJ databases">
        <authorList>
            <person name="de Groot N.N."/>
        </authorList>
    </citation>
    <scope>NUCLEOTIDE SEQUENCE [LARGE SCALE GENOMIC DNA]</scope>
    <source>
        <strain evidence="2 3">DSM 26515</strain>
    </source>
</reference>
<dbReference type="Proteomes" id="UP000199420">
    <property type="component" value="Unassembled WGS sequence"/>
</dbReference>
<keyword evidence="3" id="KW-1185">Reference proteome</keyword>
<dbReference type="AlphaFoldDB" id="A0A1H6QLR6"/>
<feature type="chain" id="PRO_5011754421" description="Peptidase propeptide and YPEB domain-containing protein" evidence="1">
    <location>
        <begin position="25"/>
        <end position="261"/>
    </location>
</feature>
<gene>
    <name evidence="2" type="ORF">SAMN04487997_0707</name>
</gene>
<dbReference type="OrthoDB" id="5950429at2"/>
<organism evidence="2 3">
    <name type="scientific">Frateuria terrea</name>
    <dbReference type="NCBI Taxonomy" id="529704"/>
    <lineage>
        <taxon>Bacteria</taxon>
        <taxon>Pseudomonadati</taxon>
        <taxon>Pseudomonadota</taxon>
        <taxon>Gammaproteobacteria</taxon>
        <taxon>Lysobacterales</taxon>
        <taxon>Rhodanobacteraceae</taxon>
        <taxon>Frateuria</taxon>
    </lineage>
</organism>
<feature type="signal peptide" evidence="1">
    <location>
        <begin position="1"/>
        <end position="24"/>
    </location>
</feature>
<evidence type="ECO:0008006" key="4">
    <source>
        <dbReference type="Google" id="ProtNLM"/>
    </source>
</evidence>
<dbReference type="RefSeq" id="WP_091333485.1">
    <property type="nucleotide sequence ID" value="NZ_FNYC01000001.1"/>
</dbReference>
<evidence type="ECO:0000313" key="2">
    <source>
        <dbReference type="EMBL" id="SEI44678.1"/>
    </source>
</evidence>
<evidence type="ECO:0000313" key="3">
    <source>
        <dbReference type="Proteomes" id="UP000199420"/>
    </source>
</evidence>
<evidence type="ECO:0000256" key="1">
    <source>
        <dbReference type="SAM" id="SignalP"/>
    </source>
</evidence>
<name>A0A1H6QLR6_9GAMM</name>
<proteinExistence type="predicted"/>
<sequence length="261" mass="28101">MRNLCRCLAWICFAILPAGMAAHAQRAPAKPLLDGMAAMQTSLAALHPEVGDGAISAITFDSASGVWHFRLDRDPGKNPASLEVTLDETTGAVCAHDPASGQCVAQGSAAAQLREARERHAAQEDAVLHLAPDLQGVMIALVRYQVTAEDGYLHANRMPVYVSMSWPDGSRKLDLSPAAIQRLADSGLRLFPGSAWPSGKAPPDATMMQMSVGLPMRRQDGDFDIQYTFWCGALCASWHTAVLRHDANGWHVLTSRMDAIS</sequence>
<dbReference type="EMBL" id="FNYC01000001">
    <property type="protein sequence ID" value="SEI44678.1"/>
    <property type="molecule type" value="Genomic_DNA"/>
</dbReference>